<dbReference type="CDD" id="cd05233">
    <property type="entry name" value="SDR_c"/>
    <property type="match status" value="1"/>
</dbReference>
<evidence type="ECO:0000313" key="3">
    <source>
        <dbReference type="Proteomes" id="UP000297385"/>
    </source>
</evidence>
<sequence>MRLSGRVATITGSGRGMGEVMARAFAREGASVVISDINLEAAQSVAEDIVRQGGKACAVRIDVTKSEDADLLADAAVKQFGKLDIHVNNAGISTTKLFLDTPREDLERILQVNLVGAFLCAQAAVRRMLPNKYGRVINIASLSGQRGGVGRAAYGTSKAALELLTKVMSVELASSGITVNNIAPGAIATKMAAEQHDKATRDAYHYLIPQRRYGTPEEVADAAVFLASEEARHVCGHTLNVDGGYQTAGLMFTLGSSEAPPPPAV</sequence>
<dbReference type="Gene3D" id="3.40.50.720">
    <property type="entry name" value="NAD(P)-binding Rossmann-like Domain"/>
    <property type="match status" value="1"/>
</dbReference>
<dbReference type="PANTHER" id="PTHR42879">
    <property type="entry name" value="3-OXOACYL-(ACYL-CARRIER-PROTEIN) REDUCTASE"/>
    <property type="match status" value="1"/>
</dbReference>
<accession>A0A4Y8MH71</accession>
<dbReference type="InterPro" id="IPR020904">
    <property type="entry name" value="Sc_DH/Rdtase_CS"/>
</dbReference>
<name>A0A4Y8MH71_9BURK</name>
<dbReference type="EMBL" id="SNVI01000008">
    <property type="protein sequence ID" value="TFE36799.1"/>
    <property type="molecule type" value="Genomic_DNA"/>
</dbReference>
<dbReference type="SUPFAM" id="SSF51735">
    <property type="entry name" value="NAD(P)-binding Rossmann-fold domains"/>
    <property type="match status" value="1"/>
</dbReference>
<evidence type="ECO:0000313" key="2">
    <source>
        <dbReference type="EMBL" id="TFE36799.1"/>
    </source>
</evidence>
<reference evidence="2 3" key="1">
    <citation type="submission" date="2019-03" db="EMBL/GenBank/DDBJ databases">
        <title>Complete Genome Sequence of Paraburkholderia dipogonis ICMP 19430T, a Nitrogen-fixing Symbiont of the South African Invasive Legume Dipogon lignosus in New Zealand.</title>
        <authorList>
            <person name="De Meyer S.E."/>
        </authorList>
    </citation>
    <scope>NUCLEOTIDE SEQUENCE [LARGE SCALE GENOMIC DNA]</scope>
    <source>
        <strain evidence="2 3">ICMP 19430</strain>
    </source>
</reference>
<dbReference type="PANTHER" id="PTHR42879:SF2">
    <property type="entry name" value="3-OXOACYL-[ACYL-CARRIER-PROTEIN] REDUCTASE FABG"/>
    <property type="match status" value="1"/>
</dbReference>
<dbReference type="GO" id="GO:0032787">
    <property type="term" value="P:monocarboxylic acid metabolic process"/>
    <property type="evidence" value="ECO:0007669"/>
    <property type="project" value="UniProtKB-ARBA"/>
</dbReference>
<dbReference type="InterPro" id="IPR036291">
    <property type="entry name" value="NAD(P)-bd_dom_sf"/>
</dbReference>
<dbReference type="Pfam" id="PF13561">
    <property type="entry name" value="adh_short_C2"/>
    <property type="match status" value="1"/>
</dbReference>
<dbReference type="AlphaFoldDB" id="A0A4Y8MH71"/>
<evidence type="ECO:0000256" key="1">
    <source>
        <dbReference type="ARBA" id="ARBA00006484"/>
    </source>
</evidence>
<gene>
    <name evidence="2" type="ORF">E2553_44955</name>
</gene>
<dbReference type="PROSITE" id="PS00061">
    <property type="entry name" value="ADH_SHORT"/>
    <property type="match status" value="1"/>
</dbReference>
<dbReference type="InterPro" id="IPR050259">
    <property type="entry name" value="SDR"/>
</dbReference>
<dbReference type="PRINTS" id="PR00081">
    <property type="entry name" value="GDHRDH"/>
</dbReference>
<comment type="similarity">
    <text evidence="1">Belongs to the short-chain dehydrogenases/reductases (SDR) family.</text>
</comment>
<proteinExistence type="inferred from homology"/>
<dbReference type="FunFam" id="3.40.50.720:FF:000084">
    <property type="entry name" value="Short-chain dehydrogenase reductase"/>
    <property type="match status" value="1"/>
</dbReference>
<dbReference type="RefSeq" id="WP_134466720.1">
    <property type="nucleotide sequence ID" value="NZ_SNVI01000008.1"/>
</dbReference>
<organism evidence="2 3">
    <name type="scientific">Paraburkholderia dipogonis</name>
    <dbReference type="NCBI Taxonomy" id="1211383"/>
    <lineage>
        <taxon>Bacteria</taxon>
        <taxon>Pseudomonadati</taxon>
        <taxon>Pseudomonadota</taxon>
        <taxon>Betaproteobacteria</taxon>
        <taxon>Burkholderiales</taxon>
        <taxon>Burkholderiaceae</taxon>
        <taxon>Paraburkholderia</taxon>
    </lineage>
</organism>
<dbReference type="PRINTS" id="PR00080">
    <property type="entry name" value="SDRFAMILY"/>
</dbReference>
<dbReference type="NCBIfam" id="NF005559">
    <property type="entry name" value="PRK07231.1"/>
    <property type="match status" value="1"/>
</dbReference>
<protein>
    <submittedName>
        <fullName evidence="2">3-oxoacyl-ACP reductase FabG</fullName>
    </submittedName>
</protein>
<comment type="caution">
    <text evidence="2">The sequence shown here is derived from an EMBL/GenBank/DDBJ whole genome shotgun (WGS) entry which is preliminary data.</text>
</comment>
<dbReference type="InterPro" id="IPR002347">
    <property type="entry name" value="SDR_fam"/>
</dbReference>
<dbReference type="Proteomes" id="UP000297385">
    <property type="component" value="Unassembled WGS sequence"/>
</dbReference>
<dbReference type="NCBIfam" id="NF009466">
    <property type="entry name" value="PRK12826.1-2"/>
    <property type="match status" value="1"/>
</dbReference>